<feature type="chain" id="PRO_5045962511" evidence="2">
    <location>
        <begin position="26"/>
        <end position="365"/>
    </location>
</feature>
<comment type="caution">
    <text evidence="3">The sequence shown here is derived from an EMBL/GenBank/DDBJ whole genome shotgun (WGS) entry which is preliminary data.</text>
</comment>
<evidence type="ECO:0000313" key="4">
    <source>
        <dbReference type="Proteomes" id="UP001339167"/>
    </source>
</evidence>
<protein>
    <submittedName>
        <fullName evidence="3">CsiV family protein</fullName>
    </submittedName>
</protein>
<dbReference type="InterPro" id="IPR021241">
    <property type="entry name" value="CsiV"/>
</dbReference>
<proteinExistence type="predicted"/>
<keyword evidence="2" id="KW-0732">Signal</keyword>
<name>A0ABU7JIW9_9GAMM</name>
<evidence type="ECO:0000256" key="2">
    <source>
        <dbReference type="SAM" id="SignalP"/>
    </source>
</evidence>
<accession>A0ABU7JIW9</accession>
<feature type="region of interest" description="Disordered" evidence="1">
    <location>
        <begin position="221"/>
        <end position="245"/>
    </location>
</feature>
<feature type="signal peptide" evidence="2">
    <location>
        <begin position="1"/>
        <end position="25"/>
    </location>
</feature>
<gene>
    <name evidence="3" type="ORF">QWF21_15560</name>
</gene>
<dbReference type="Pfam" id="PF10972">
    <property type="entry name" value="CsiV"/>
    <property type="match status" value="1"/>
</dbReference>
<evidence type="ECO:0000256" key="1">
    <source>
        <dbReference type="SAM" id="MobiDB-lite"/>
    </source>
</evidence>
<dbReference type="RefSeq" id="WP_330088967.1">
    <property type="nucleotide sequence ID" value="NZ_JAUGZK010000015.1"/>
</dbReference>
<reference evidence="3 4" key="1">
    <citation type="submission" date="2023-06" db="EMBL/GenBank/DDBJ databases">
        <title>Alkalimonas sp., MEB004 an alkaliphilic bacterium isolated from Lonar Lake, India.</title>
        <authorList>
            <person name="Joshi A."/>
            <person name="Thite S."/>
        </authorList>
    </citation>
    <scope>NUCLEOTIDE SEQUENCE [LARGE SCALE GENOMIC DNA]</scope>
    <source>
        <strain evidence="3 4">MEB004</strain>
    </source>
</reference>
<keyword evidence="4" id="KW-1185">Reference proteome</keyword>
<organism evidence="3 4">
    <name type="scientific">Alkalimonas mucilaginosa</name>
    <dbReference type="NCBI Taxonomy" id="3057676"/>
    <lineage>
        <taxon>Bacteria</taxon>
        <taxon>Pseudomonadati</taxon>
        <taxon>Pseudomonadota</taxon>
        <taxon>Gammaproteobacteria</taxon>
        <taxon>Alkalimonas</taxon>
    </lineage>
</organism>
<sequence length="365" mass="42097">MKRNPFINLLSPISLIGLLLMPAQATEIAAERVVSGNRWFEVEMIIFQRQPDSALLESFETSAQPELPNRFFDILKPFYQADIQPLLRQLELCPAHNNPIAADTFAEDPAKQLLQFMPRFHYSQTDFVCIFEPQPALWQQPLFASPQWIDSLPMPERLALRPSGRQQHQAAPYLLAREALQLADIANQLQRQPDLELLLHTGFRQAPVTERRSIPSRWYAGRNLQTDHKQSTTTPLMSDPLKPGQISLRQPDLLQRIEQRQQQLQQDGIRSLAATLQADNRHAEQPSDTAPLWQLDGFFRLHLDHYLFVNTDFLLREPSAGQGLPNQHRIRFSRRVISGEMHYIDHPRLGIILQIRRFQPPEAAD</sequence>
<evidence type="ECO:0000313" key="3">
    <source>
        <dbReference type="EMBL" id="MEE2025654.1"/>
    </source>
</evidence>
<dbReference type="Proteomes" id="UP001339167">
    <property type="component" value="Unassembled WGS sequence"/>
</dbReference>
<dbReference type="EMBL" id="JAUGZK010000015">
    <property type="protein sequence ID" value="MEE2025654.1"/>
    <property type="molecule type" value="Genomic_DNA"/>
</dbReference>